<gene>
    <name evidence="10" type="ORF">CYLTODRAFT_370660</name>
</gene>
<evidence type="ECO:0000256" key="4">
    <source>
        <dbReference type="ARBA" id="ARBA00022824"/>
    </source>
</evidence>
<feature type="transmembrane region" description="Helical" evidence="9">
    <location>
        <begin position="202"/>
        <end position="223"/>
    </location>
</feature>
<dbReference type="Pfam" id="PF03878">
    <property type="entry name" value="YIF1"/>
    <property type="match status" value="1"/>
</dbReference>
<accession>A0A0D7BJE6</accession>
<evidence type="ECO:0000313" key="11">
    <source>
        <dbReference type="Proteomes" id="UP000054007"/>
    </source>
</evidence>
<dbReference type="EMBL" id="KN880465">
    <property type="protein sequence ID" value="KIY70607.1"/>
    <property type="molecule type" value="Genomic_DNA"/>
</dbReference>
<keyword evidence="8 9" id="KW-0472">Membrane</keyword>
<evidence type="ECO:0000256" key="8">
    <source>
        <dbReference type="ARBA" id="ARBA00023136"/>
    </source>
</evidence>
<feature type="transmembrane region" description="Helical" evidence="9">
    <location>
        <begin position="243"/>
        <end position="261"/>
    </location>
</feature>
<organism evidence="10 11">
    <name type="scientific">Cylindrobasidium torrendii FP15055 ss-10</name>
    <dbReference type="NCBI Taxonomy" id="1314674"/>
    <lineage>
        <taxon>Eukaryota</taxon>
        <taxon>Fungi</taxon>
        <taxon>Dikarya</taxon>
        <taxon>Basidiomycota</taxon>
        <taxon>Agaricomycotina</taxon>
        <taxon>Agaricomycetes</taxon>
        <taxon>Agaricomycetidae</taxon>
        <taxon>Agaricales</taxon>
        <taxon>Marasmiineae</taxon>
        <taxon>Physalacriaceae</taxon>
        <taxon>Cylindrobasidium</taxon>
    </lineage>
</organism>
<evidence type="ECO:0000313" key="10">
    <source>
        <dbReference type="EMBL" id="KIY70607.1"/>
    </source>
</evidence>
<feature type="transmembrane region" description="Helical" evidence="9">
    <location>
        <begin position="141"/>
        <end position="164"/>
    </location>
</feature>
<dbReference type="GO" id="GO:0015031">
    <property type="term" value="P:protein transport"/>
    <property type="evidence" value="ECO:0007669"/>
    <property type="project" value="UniProtKB-KW"/>
</dbReference>
<dbReference type="OrthoDB" id="337750at2759"/>
<dbReference type="STRING" id="1314674.A0A0D7BJE6"/>
<proteinExistence type="inferred from homology"/>
<dbReference type="InterPro" id="IPR005578">
    <property type="entry name" value="Yif1_fam"/>
</dbReference>
<dbReference type="PANTHER" id="PTHR14083">
    <property type="entry name" value="YIP1 INTERACTING FACTOR HOMOLOG YIF1 PROTEIN"/>
    <property type="match status" value="1"/>
</dbReference>
<keyword evidence="3 9" id="KW-0812">Transmembrane</keyword>
<keyword evidence="2 9" id="KW-0813">Transport</keyword>
<evidence type="ECO:0000256" key="5">
    <source>
        <dbReference type="ARBA" id="ARBA00022927"/>
    </source>
</evidence>
<evidence type="ECO:0000256" key="6">
    <source>
        <dbReference type="ARBA" id="ARBA00022989"/>
    </source>
</evidence>
<sequence>MQPAPQGYGQQHVDLNAWGINDATAQLGMQLGNSAVHAGQEYVQKNFGGIFQGAGVKHKFNVSNGYVLRKLAMLLFPWTHKPWSRRGRRTEQGQMEYSDPREDVNSPDLYIPLMALVTYILVSAFHSGLQDRFHPSVLGSYATTAVVVALFDTGFVSLACYVLSVPQSQPLDVMAYTGYKFVGVIATILAGFVVGRTIWLGVYLYFFLANAFFMLRSLRSVVLPDLAMQGTQTTSPGSRRRRIFFLFLEAACQVIYMGILVRV</sequence>
<reference evidence="10 11" key="1">
    <citation type="journal article" date="2015" name="Fungal Genet. Biol.">
        <title>Evolution of novel wood decay mechanisms in Agaricales revealed by the genome sequences of Fistulina hepatica and Cylindrobasidium torrendii.</title>
        <authorList>
            <person name="Floudas D."/>
            <person name="Held B.W."/>
            <person name="Riley R."/>
            <person name="Nagy L.G."/>
            <person name="Koehler G."/>
            <person name="Ransdell A.S."/>
            <person name="Younus H."/>
            <person name="Chow J."/>
            <person name="Chiniquy J."/>
            <person name="Lipzen A."/>
            <person name="Tritt A."/>
            <person name="Sun H."/>
            <person name="Haridas S."/>
            <person name="LaButti K."/>
            <person name="Ohm R.A."/>
            <person name="Kues U."/>
            <person name="Blanchette R.A."/>
            <person name="Grigoriev I.V."/>
            <person name="Minto R.E."/>
            <person name="Hibbett D.S."/>
        </authorList>
    </citation>
    <scope>NUCLEOTIDE SEQUENCE [LARGE SCALE GENOMIC DNA]</scope>
    <source>
        <strain evidence="10 11">FP15055 ss-10</strain>
    </source>
</reference>
<evidence type="ECO:0000256" key="2">
    <source>
        <dbReference type="ARBA" id="ARBA00022448"/>
    </source>
</evidence>
<feature type="transmembrane region" description="Helical" evidence="9">
    <location>
        <begin position="109"/>
        <end position="129"/>
    </location>
</feature>
<keyword evidence="7 9" id="KW-0333">Golgi apparatus</keyword>
<evidence type="ECO:0000256" key="1">
    <source>
        <dbReference type="ARBA" id="ARBA00009727"/>
    </source>
</evidence>
<keyword evidence="4 9" id="KW-0256">Endoplasmic reticulum</keyword>
<dbReference type="GO" id="GO:0030134">
    <property type="term" value="C:COPII-coated ER to Golgi transport vesicle"/>
    <property type="evidence" value="ECO:0007669"/>
    <property type="project" value="TreeGrafter"/>
</dbReference>
<protein>
    <recommendedName>
        <fullName evidence="9">Protein YIF1</fullName>
    </recommendedName>
</protein>
<evidence type="ECO:0000256" key="7">
    <source>
        <dbReference type="ARBA" id="ARBA00023034"/>
    </source>
</evidence>
<keyword evidence="5 9" id="KW-0653">Protein transport</keyword>
<evidence type="ECO:0000256" key="9">
    <source>
        <dbReference type="RuleBase" id="RU368073"/>
    </source>
</evidence>
<keyword evidence="6 9" id="KW-1133">Transmembrane helix</keyword>
<dbReference type="PANTHER" id="PTHR14083:SF0">
    <property type="entry name" value="YIP1D-INTERACTING FACTOR 1, ISOFORM C"/>
    <property type="match status" value="1"/>
</dbReference>
<comment type="subcellular location">
    <subcellularLocation>
        <location evidence="9">Endoplasmic reticulum membrane</location>
        <topology evidence="9">Multi-pass membrane protein</topology>
    </subcellularLocation>
    <subcellularLocation>
        <location evidence="9">Golgi apparatus membrane</location>
        <topology evidence="9">Multi-pass membrane protein</topology>
    </subcellularLocation>
</comment>
<dbReference type="GO" id="GO:0000139">
    <property type="term" value="C:Golgi membrane"/>
    <property type="evidence" value="ECO:0007669"/>
    <property type="project" value="UniProtKB-SubCell"/>
</dbReference>
<dbReference type="Proteomes" id="UP000054007">
    <property type="component" value="Unassembled WGS sequence"/>
</dbReference>
<comment type="similarity">
    <text evidence="1 9">Belongs to the YIF1 family.</text>
</comment>
<dbReference type="AlphaFoldDB" id="A0A0D7BJE6"/>
<comment type="function">
    <text evidence="9">Has a role in transport between endoplasmic reticulum and Golgi.</text>
</comment>
<dbReference type="GO" id="GO:0005793">
    <property type="term" value="C:endoplasmic reticulum-Golgi intermediate compartment"/>
    <property type="evidence" value="ECO:0007669"/>
    <property type="project" value="UniProtKB-UniRule"/>
</dbReference>
<evidence type="ECO:0000256" key="3">
    <source>
        <dbReference type="ARBA" id="ARBA00022692"/>
    </source>
</evidence>
<keyword evidence="11" id="KW-1185">Reference proteome</keyword>
<feature type="transmembrane region" description="Helical" evidence="9">
    <location>
        <begin position="176"/>
        <end position="195"/>
    </location>
</feature>
<dbReference type="GO" id="GO:0005789">
    <property type="term" value="C:endoplasmic reticulum membrane"/>
    <property type="evidence" value="ECO:0007669"/>
    <property type="project" value="UniProtKB-SubCell"/>
</dbReference>
<name>A0A0D7BJE6_9AGAR</name>
<dbReference type="GO" id="GO:0006888">
    <property type="term" value="P:endoplasmic reticulum to Golgi vesicle-mediated transport"/>
    <property type="evidence" value="ECO:0007669"/>
    <property type="project" value="UniProtKB-UniRule"/>
</dbReference>